<evidence type="ECO:0000313" key="3">
    <source>
        <dbReference type="Proteomes" id="UP001519309"/>
    </source>
</evidence>
<dbReference type="Proteomes" id="UP001519309">
    <property type="component" value="Unassembled WGS sequence"/>
</dbReference>
<proteinExistence type="predicted"/>
<keyword evidence="1" id="KW-0472">Membrane</keyword>
<organism evidence="2 3">
    <name type="scientific">Streptomyces griseochromogenes</name>
    <dbReference type="NCBI Taxonomy" id="68214"/>
    <lineage>
        <taxon>Bacteria</taxon>
        <taxon>Bacillati</taxon>
        <taxon>Actinomycetota</taxon>
        <taxon>Actinomycetes</taxon>
        <taxon>Kitasatosporales</taxon>
        <taxon>Streptomycetaceae</taxon>
        <taxon>Streptomyces</taxon>
    </lineage>
</organism>
<name>A0ABS4LV57_9ACTN</name>
<comment type="caution">
    <text evidence="2">The sequence shown here is derived from an EMBL/GenBank/DDBJ whole genome shotgun (WGS) entry which is preliminary data.</text>
</comment>
<keyword evidence="3" id="KW-1185">Reference proteome</keyword>
<keyword evidence="1" id="KW-1133">Transmembrane helix</keyword>
<sequence length="53" mass="6230">MDTFVTVSVLLAVIVFGVIVIRLFIASHDDRLETLTSGRTRRWRFSPWHRTEK</sequence>
<keyword evidence="1" id="KW-0812">Transmembrane</keyword>
<feature type="transmembrane region" description="Helical" evidence="1">
    <location>
        <begin position="6"/>
        <end position="25"/>
    </location>
</feature>
<evidence type="ECO:0000256" key="1">
    <source>
        <dbReference type="SAM" id="Phobius"/>
    </source>
</evidence>
<accession>A0ABS4LV57</accession>
<protein>
    <submittedName>
        <fullName evidence="2">Uncharacterized protein</fullName>
    </submittedName>
</protein>
<dbReference type="EMBL" id="JAGGLP010000008">
    <property type="protein sequence ID" value="MBP2051223.1"/>
    <property type="molecule type" value="Genomic_DNA"/>
</dbReference>
<gene>
    <name evidence="2" type="ORF">J2Z21_004194</name>
</gene>
<dbReference type="RefSeq" id="WP_159399907.1">
    <property type="nucleotide sequence ID" value="NZ_CP016279.1"/>
</dbReference>
<evidence type="ECO:0000313" key="2">
    <source>
        <dbReference type="EMBL" id="MBP2051223.1"/>
    </source>
</evidence>
<reference evidence="2 3" key="1">
    <citation type="submission" date="2021-03" db="EMBL/GenBank/DDBJ databases">
        <title>Genomic Encyclopedia of Type Strains, Phase IV (KMG-IV): sequencing the most valuable type-strain genomes for metagenomic binning, comparative biology and taxonomic classification.</title>
        <authorList>
            <person name="Goeker M."/>
        </authorList>
    </citation>
    <scope>NUCLEOTIDE SEQUENCE [LARGE SCALE GENOMIC DNA]</scope>
    <source>
        <strain evidence="2 3">DSM 40499</strain>
    </source>
</reference>